<sequence length="547" mass="60710">MEHEDKNIDRLFQEKFKDFEALPNNAVWNNIQAKLDEEDDNAIPLIPWWLGRSAAVALFLIGMGILMYFNPPQKTANDSYVTSPEVILGTENKKNLSDPTTQNETTTVDVLVENDAVHISAEENTPEINKTAIANDVIANSKQQSDAIISTNKNTFNAGKNASKKYSYQNNNFSTKYRNDKTFKKRKELAYPEEPENENYIATATPNVAAKNKVLGTNTTTGTTLTKQNNNSTLRVIIDTTVTTNAYASNNYLPVNIEKEKLDSLLMEEAVLAEEALTLEEAIRKQQEKYNDPEEDEKEDKLAGMKKWSINPNVAPVYFNSISDGSPISGDFASNGKTGHVNMSYGINVGMQVDKRFKIRSGVSKVNYGYATENVYFTNTSQSQAISSINYSESGATIAMATNTDDLTSTNVSDGLIDVTESNASVEKYKGALIQNMDYIEIPVELEYQLIDAKFGVNLIGGLSTLILSNNEILLESDGLITAIGKSNNINTLNLSTNIGLGINYTFTNRLSFNVEPMFKYQLNTFADDNGFKPYTLGLYTGFSFRF</sequence>
<dbReference type="AlphaFoldDB" id="A0A9W6EU04"/>
<keyword evidence="3" id="KW-1185">Reference proteome</keyword>
<comment type="caution">
    <text evidence="2">The sequence shown here is derived from an EMBL/GenBank/DDBJ whole genome shotgun (WGS) entry which is preliminary data.</text>
</comment>
<dbReference type="EMBL" id="BRVP01000012">
    <property type="protein sequence ID" value="GLB52850.1"/>
    <property type="molecule type" value="Genomic_DNA"/>
</dbReference>
<organism evidence="2 3">
    <name type="scientific">Neptunitalea chrysea</name>
    <dbReference type="NCBI Taxonomy" id="1647581"/>
    <lineage>
        <taxon>Bacteria</taxon>
        <taxon>Pseudomonadati</taxon>
        <taxon>Bacteroidota</taxon>
        <taxon>Flavobacteriia</taxon>
        <taxon>Flavobacteriales</taxon>
        <taxon>Flavobacteriaceae</taxon>
        <taxon>Neptunitalea</taxon>
    </lineage>
</organism>
<gene>
    <name evidence="2" type="ORF">NBRC110019_18900</name>
</gene>
<feature type="transmembrane region" description="Helical" evidence="1">
    <location>
        <begin position="49"/>
        <end position="69"/>
    </location>
</feature>
<evidence type="ECO:0000256" key="1">
    <source>
        <dbReference type="SAM" id="Phobius"/>
    </source>
</evidence>
<keyword evidence="1" id="KW-1133">Transmembrane helix</keyword>
<evidence type="ECO:0008006" key="4">
    <source>
        <dbReference type="Google" id="ProtNLM"/>
    </source>
</evidence>
<proteinExistence type="predicted"/>
<protein>
    <recommendedName>
        <fullName evidence="4">Outer membrane protein beta-barrel domain-containing protein</fullName>
    </recommendedName>
</protein>
<evidence type="ECO:0000313" key="2">
    <source>
        <dbReference type="EMBL" id="GLB52850.1"/>
    </source>
</evidence>
<reference evidence="2" key="1">
    <citation type="submission" date="2022-07" db="EMBL/GenBank/DDBJ databases">
        <title>Taxonomy of Novel Oxalotrophic and Methylotrophic Bacteria.</title>
        <authorList>
            <person name="Sahin N."/>
            <person name="Tani A."/>
        </authorList>
    </citation>
    <scope>NUCLEOTIDE SEQUENCE</scope>
    <source>
        <strain evidence="2">AM327</strain>
    </source>
</reference>
<evidence type="ECO:0000313" key="3">
    <source>
        <dbReference type="Proteomes" id="UP001143545"/>
    </source>
</evidence>
<dbReference type="Proteomes" id="UP001143545">
    <property type="component" value="Unassembled WGS sequence"/>
</dbReference>
<name>A0A9W6EU04_9FLAO</name>
<keyword evidence="1" id="KW-0812">Transmembrane</keyword>
<keyword evidence="1" id="KW-0472">Membrane</keyword>
<accession>A0A9W6EU04</accession>
<dbReference type="RefSeq" id="WP_281754404.1">
    <property type="nucleotide sequence ID" value="NZ_BRVP01000012.1"/>
</dbReference>